<evidence type="ECO:0000313" key="2">
    <source>
        <dbReference type="Proteomes" id="UP000016496"/>
    </source>
</evidence>
<dbReference type="AlphaFoldDB" id="U2CLQ2"/>
<evidence type="ECO:0000313" key="1">
    <source>
        <dbReference type="EMBL" id="ERI85475.1"/>
    </source>
</evidence>
<dbReference type="HOGENOM" id="CLU_113995_0_0_10"/>
<dbReference type="OrthoDB" id="1026582at2"/>
<dbReference type="EMBL" id="AWSV01000089">
    <property type="protein sequence ID" value="ERI85475.1"/>
    <property type="molecule type" value="Genomic_DNA"/>
</dbReference>
<proteinExistence type="predicted"/>
<dbReference type="Proteomes" id="UP000016496">
    <property type="component" value="Unassembled WGS sequence"/>
</dbReference>
<dbReference type="PATRIC" id="fig|1321819.3.peg.1511"/>
<dbReference type="RefSeq" id="WP_021645059.1">
    <property type="nucleotide sequence ID" value="NZ_KE993094.1"/>
</dbReference>
<accession>U2CLQ2</accession>
<gene>
    <name evidence="1" type="ORF">HMPREF1981_01647</name>
</gene>
<name>U2CLQ2_9BACE</name>
<sequence length="161" mass="18535">MHSTIFQITTEKVEEKGALLNENTLQQGDYSDLDYCSDIDEEDRRERIEYLVNEILPEGMFTLIDENTIRYNGGVEAWQEEWVKQINEKCSLVTANNIHEWSTLYYLKEAIDNPLDAGSRFYDDNSGCSSYSDKSGEFMKSLNNLEAGTLLYVGGVIDYHF</sequence>
<comment type="caution">
    <text evidence="1">The sequence shown here is derived from an EMBL/GenBank/DDBJ whole genome shotgun (WGS) entry which is preliminary data.</text>
</comment>
<organism evidence="1 2">
    <name type="scientific">Bacteroides pyogenes F0041</name>
    <dbReference type="NCBI Taxonomy" id="1321819"/>
    <lineage>
        <taxon>Bacteria</taxon>
        <taxon>Pseudomonadati</taxon>
        <taxon>Bacteroidota</taxon>
        <taxon>Bacteroidia</taxon>
        <taxon>Bacteroidales</taxon>
        <taxon>Bacteroidaceae</taxon>
        <taxon>Bacteroides</taxon>
    </lineage>
</organism>
<protein>
    <submittedName>
        <fullName evidence="1">Uncharacterized protein</fullName>
    </submittedName>
</protein>
<reference evidence="1 2" key="1">
    <citation type="submission" date="2013-08" db="EMBL/GenBank/DDBJ databases">
        <authorList>
            <person name="Weinstock G."/>
            <person name="Sodergren E."/>
            <person name="Wylie T."/>
            <person name="Fulton L."/>
            <person name="Fulton R."/>
            <person name="Fronick C."/>
            <person name="O'Laughlin M."/>
            <person name="Godfrey J."/>
            <person name="Miner T."/>
            <person name="Herter B."/>
            <person name="Appelbaum E."/>
            <person name="Cordes M."/>
            <person name="Lek S."/>
            <person name="Wollam A."/>
            <person name="Pepin K.H."/>
            <person name="Palsikar V.B."/>
            <person name="Mitreva M."/>
            <person name="Wilson R.K."/>
        </authorList>
    </citation>
    <scope>NUCLEOTIDE SEQUENCE [LARGE SCALE GENOMIC DNA]</scope>
    <source>
        <strain evidence="1 2">F0041</strain>
    </source>
</reference>